<proteinExistence type="predicted"/>
<dbReference type="Proteomes" id="UP000214688">
    <property type="component" value="Chromosome"/>
</dbReference>
<protein>
    <submittedName>
        <fullName evidence="1">Uncharacterized protein</fullName>
    </submittedName>
</protein>
<evidence type="ECO:0000313" key="2">
    <source>
        <dbReference type="Proteomes" id="UP000214688"/>
    </source>
</evidence>
<organism evidence="1 2">
    <name type="scientific">Tumebacillus algifaecis</name>
    <dbReference type="NCBI Taxonomy" id="1214604"/>
    <lineage>
        <taxon>Bacteria</taxon>
        <taxon>Bacillati</taxon>
        <taxon>Bacillota</taxon>
        <taxon>Bacilli</taxon>
        <taxon>Bacillales</taxon>
        <taxon>Alicyclobacillaceae</taxon>
        <taxon>Tumebacillus</taxon>
    </lineage>
</organism>
<accession>A0A223D2H9</accession>
<sequence>MRYPHVDERDIRLMEMCREVARICISDEFKRLNRDLAKFYRKSGMKDAFLLAFQDSLFSMYTEMDDDHQLSIEYN</sequence>
<reference evidence="1 2" key="1">
    <citation type="journal article" date="2015" name="Int. J. Syst. Evol. Microbiol.">
        <title>Tumebacillus algifaecis sp. nov., isolated from decomposing algal scum.</title>
        <authorList>
            <person name="Wu Y.F."/>
            <person name="Zhang B."/>
            <person name="Xing P."/>
            <person name="Wu Q.L."/>
            <person name="Liu S.J."/>
        </authorList>
    </citation>
    <scope>NUCLEOTIDE SEQUENCE [LARGE SCALE GENOMIC DNA]</scope>
    <source>
        <strain evidence="1 2">THMBR28</strain>
    </source>
</reference>
<name>A0A223D2H9_9BACL</name>
<dbReference type="RefSeq" id="WP_094236840.1">
    <property type="nucleotide sequence ID" value="NZ_CP022657.1"/>
</dbReference>
<gene>
    <name evidence="1" type="ORF">CIG75_11775</name>
</gene>
<dbReference type="EMBL" id="CP022657">
    <property type="protein sequence ID" value="ASS75597.1"/>
    <property type="molecule type" value="Genomic_DNA"/>
</dbReference>
<dbReference type="AlphaFoldDB" id="A0A223D2H9"/>
<dbReference type="KEGG" id="tab:CIG75_11775"/>
<keyword evidence="2" id="KW-1185">Reference proteome</keyword>
<evidence type="ECO:0000313" key="1">
    <source>
        <dbReference type="EMBL" id="ASS75597.1"/>
    </source>
</evidence>
<dbReference type="OrthoDB" id="1808701at2"/>